<gene>
    <name evidence="2" type="ORF">A2846_02780</name>
</gene>
<organism evidence="2 3">
    <name type="scientific">Candidatus Doudnabacteria bacterium RIFCSPHIGHO2_01_FULL_49_9</name>
    <dbReference type="NCBI Taxonomy" id="1817827"/>
    <lineage>
        <taxon>Bacteria</taxon>
        <taxon>Candidatus Doudnaibacteriota</taxon>
    </lineage>
</organism>
<comment type="caution">
    <text evidence="2">The sequence shown here is derived from an EMBL/GenBank/DDBJ whole genome shotgun (WGS) entry which is preliminary data.</text>
</comment>
<dbReference type="AlphaFoldDB" id="A0A1F5P0G4"/>
<sequence length="77" mass="8842">MNVIDGSTLIIWFLAAQAASVITIIIVVPLAGILPLFSKRFRAVLRAQHPNTDVRLILRRRDPLPRKDAEIHRTYRR</sequence>
<protein>
    <submittedName>
        <fullName evidence="2">Uncharacterized protein</fullName>
    </submittedName>
</protein>
<name>A0A1F5P0G4_9BACT</name>
<evidence type="ECO:0000256" key="1">
    <source>
        <dbReference type="SAM" id="Phobius"/>
    </source>
</evidence>
<evidence type="ECO:0000313" key="2">
    <source>
        <dbReference type="EMBL" id="OGE83362.1"/>
    </source>
</evidence>
<evidence type="ECO:0000313" key="3">
    <source>
        <dbReference type="Proteomes" id="UP000176339"/>
    </source>
</evidence>
<accession>A0A1F5P0G4</accession>
<keyword evidence="1" id="KW-1133">Transmembrane helix</keyword>
<feature type="transmembrane region" description="Helical" evidence="1">
    <location>
        <begin position="12"/>
        <end position="37"/>
    </location>
</feature>
<dbReference type="Proteomes" id="UP000176339">
    <property type="component" value="Unassembled WGS sequence"/>
</dbReference>
<keyword evidence="1" id="KW-0812">Transmembrane</keyword>
<dbReference type="EMBL" id="MFEN01000046">
    <property type="protein sequence ID" value="OGE83362.1"/>
    <property type="molecule type" value="Genomic_DNA"/>
</dbReference>
<keyword evidence="1" id="KW-0472">Membrane</keyword>
<reference evidence="2 3" key="1">
    <citation type="journal article" date="2016" name="Nat. Commun.">
        <title>Thousands of microbial genomes shed light on interconnected biogeochemical processes in an aquifer system.</title>
        <authorList>
            <person name="Anantharaman K."/>
            <person name="Brown C.T."/>
            <person name="Hug L.A."/>
            <person name="Sharon I."/>
            <person name="Castelle C.J."/>
            <person name="Probst A.J."/>
            <person name="Thomas B.C."/>
            <person name="Singh A."/>
            <person name="Wilkins M.J."/>
            <person name="Karaoz U."/>
            <person name="Brodie E.L."/>
            <person name="Williams K.H."/>
            <person name="Hubbard S.S."/>
            <person name="Banfield J.F."/>
        </authorList>
    </citation>
    <scope>NUCLEOTIDE SEQUENCE [LARGE SCALE GENOMIC DNA]</scope>
</reference>
<proteinExistence type="predicted"/>